<dbReference type="Proteomes" id="UP000535890">
    <property type="component" value="Unassembled WGS sequence"/>
</dbReference>
<organism evidence="1 2">
    <name type="scientific">Actinomycetospora corticicola</name>
    <dbReference type="NCBI Taxonomy" id="663602"/>
    <lineage>
        <taxon>Bacteria</taxon>
        <taxon>Bacillati</taxon>
        <taxon>Actinomycetota</taxon>
        <taxon>Actinomycetes</taxon>
        <taxon>Pseudonocardiales</taxon>
        <taxon>Pseudonocardiaceae</taxon>
        <taxon>Actinomycetospora</taxon>
    </lineage>
</organism>
<evidence type="ECO:0000313" key="1">
    <source>
        <dbReference type="EMBL" id="NYD38332.1"/>
    </source>
</evidence>
<comment type="caution">
    <text evidence="1">The sequence shown here is derived from an EMBL/GenBank/DDBJ whole genome shotgun (WGS) entry which is preliminary data.</text>
</comment>
<name>A0A7Y9J7B9_9PSEU</name>
<dbReference type="NCBIfam" id="NF038356">
    <property type="entry name" value="actino_DLW39"/>
    <property type="match status" value="1"/>
</dbReference>
<keyword evidence="2" id="KW-1185">Reference proteome</keyword>
<sequence>MKKLVVLVAATFGVAHLVRRKQQERPAAEVWREATRAS</sequence>
<dbReference type="RefSeq" id="WP_218890404.1">
    <property type="nucleotide sequence ID" value="NZ_BAABHP010000015.1"/>
</dbReference>
<protein>
    <submittedName>
        <fullName evidence="1">Uncharacterized protein</fullName>
    </submittedName>
</protein>
<dbReference type="InterPro" id="IPR047990">
    <property type="entry name" value="DLW39-like"/>
</dbReference>
<reference evidence="1 2" key="1">
    <citation type="submission" date="2020-07" db="EMBL/GenBank/DDBJ databases">
        <title>Sequencing the genomes of 1000 actinobacteria strains.</title>
        <authorList>
            <person name="Klenk H.-P."/>
        </authorList>
    </citation>
    <scope>NUCLEOTIDE SEQUENCE [LARGE SCALE GENOMIC DNA]</scope>
    <source>
        <strain evidence="1 2">DSM 45772</strain>
    </source>
</reference>
<dbReference type="EMBL" id="JACCBN010000001">
    <property type="protein sequence ID" value="NYD38332.1"/>
    <property type="molecule type" value="Genomic_DNA"/>
</dbReference>
<dbReference type="AlphaFoldDB" id="A0A7Y9J7B9"/>
<gene>
    <name evidence="1" type="ORF">BJ983_004434</name>
</gene>
<proteinExistence type="predicted"/>
<evidence type="ECO:0000313" key="2">
    <source>
        <dbReference type="Proteomes" id="UP000535890"/>
    </source>
</evidence>
<accession>A0A7Y9J7B9</accession>